<evidence type="ECO:0000256" key="3">
    <source>
        <dbReference type="ARBA" id="ARBA00023235"/>
    </source>
</evidence>
<keyword evidence="3 6" id="KW-0413">Isomerase</keyword>
<organism evidence="8 9">
    <name type="scientific">Mycoplasmoides genitalium M6320</name>
    <dbReference type="NCBI Taxonomy" id="662945"/>
    <lineage>
        <taxon>Bacteria</taxon>
        <taxon>Bacillati</taxon>
        <taxon>Mycoplasmatota</taxon>
        <taxon>Mycoplasmoidales</taxon>
        <taxon>Mycoplasmoidaceae</taxon>
        <taxon>Mycoplasmoides</taxon>
    </lineage>
</organism>
<comment type="function">
    <text evidence="6">Responsible for synthesis of pseudouridine from uracil.</text>
</comment>
<dbReference type="PROSITE" id="PS50889">
    <property type="entry name" value="S4"/>
    <property type="match status" value="1"/>
</dbReference>
<dbReference type="InterPro" id="IPR006145">
    <property type="entry name" value="PsdUridine_synth_RsuA/RluA"/>
</dbReference>
<proteinExistence type="inferred from homology"/>
<dbReference type="InterPro" id="IPR006224">
    <property type="entry name" value="PsdUridine_synth_RluA-like_CS"/>
</dbReference>
<dbReference type="GO" id="GO:0140098">
    <property type="term" value="F:catalytic activity, acting on RNA"/>
    <property type="evidence" value="ECO:0007669"/>
    <property type="project" value="UniProtKB-ARBA"/>
</dbReference>
<evidence type="ECO:0000256" key="5">
    <source>
        <dbReference type="PROSITE-ProRule" id="PRU00182"/>
    </source>
</evidence>
<evidence type="ECO:0000313" key="9">
    <source>
        <dbReference type="Proteomes" id="UP000005254"/>
    </source>
</evidence>
<dbReference type="PROSITE" id="PS01129">
    <property type="entry name" value="PSI_RLU"/>
    <property type="match status" value="1"/>
</dbReference>
<dbReference type="Gene3D" id="3.30.2350.10">
    <property type="entry name" value="Pseudouridine synthase"/>
    <property type="match status" value="1"/>
</dbReference>
<feature type="active site" evidence="4">
    <location>
        <position position="155"/>
    </location>
</feature>
<name>A0ABC7ZKC3_MYCGT</name>
<dbReference type="EC" id="5.4.99.-" evidence="6"/>
<reference evidence="8 9" key="1">
    <citation type="journal article" date="2012" name="J. Bacteriol.">
        <title>Draft Genome Sequences of Four Axenic Mycoplasma genitalium Strains Isolated from Denmark, Japan, and Australia.</title>
        <authorList>
            <person name="McGowin C.L."/>
            <person name="Ma L."/>
            <person name="Jensen J.S."/>
            <person name="Mancuso M.M."/>
            <person name="Hamasuna R."/>
            <person name="Adegboye D."/>
            <person name="Martin D.H."/>
        </authorList>
    </citation>
    <scope>NUCLEOTIDE SEQUENCE [LARGE SCALE GENOMIC DNA]</scope>
    <source>
        <strain evidence="8 9">M6320</strain>
    </source>
</reference>
<dbReference type="CDD" id="cd02869">
    <property type="entry name" value="PseudoU_synth_RluA_like"/>
    <property type="match status" value="1"/>
</dbReference>
<comment type="similarity">
    <text evidence="2 6">Belongs to the pseudouridine synthase RluA family.</text>
</comment>
<feature type="domain" description="Pseudouridine synthase RsuA/RluA-like" evidence="7">
    <location>
        <begin position="103"/>
        <end position="262"/>
    </location>
</feature>
<dbReference type="Gene3D" id="3.10.290.10">
    <property type="entry name" value="RNA-binding S4 domain"/>
    <property type="match status" value="1"/>
</dbReference>
<gene>
    <name evidence="8" type="ORF">CM1_02260</name>
</gene>
<accession>A0ABC7ZKC3</accession>
<dbReference type="NCBIfam" id="TIGR00005">
    <property type="entry name" value="rluA_subfam"/>
    <property type="match status" value="1"/>
</dbReference>
<dbReference type="InterPro" id="IPR036986">
    <property type="entry name" value="S4_RNA-bd_sf"/>
</dbReference>
<dbReference type="EMBL" id="CP003772">
    <property type="protein sequence ID" value="AFQ04206.1"/>
    <property type="molecule type" value="Genomic_DNA"/>
</dbReference>
<evidence type="ECO:0000256" key="2">
    <source>
        <dbReference type="ARBA" id="ARBA00010876"/>
    </source>
</evidence>
<dbReference type="SUPFAM" id="SSF55120">
    <property type="entry name" value="Pseudouridine synthase"/>
    <property type="match status" value="1"/>
</dbReference>
<dbReference type="AlphaFoldDB" id="A0ABC7ZKC3"/>
<dbReference type="GO" id="GO:0006396">
    <property type="term" value="P:RNA processing"/>
    <property type="evidence" value="ECO:0007669"/>
    <property type="project" value="UniProtKB-ARBA"/>
</dbReference>
<protein>
    <recommendedName>
        <fullName evidence="6">Pseudouridine synthase</fullName>
        <ecNumber evidence="6">5.4.99.-</ecNumber>
    </recommendedName>
</protein>
<evidence type="ECO:0000256" key="6">
    <source>
        <dbReference type="RuleBase" id="RU362028"/>
    </source>
</evidence>
<dbReference type="KEGG" id="mgx:CM1_02260"/>
<dbReference type="PANTHER" id="PTHR21600:SF44">
    <property type="entry name" value="RIBOSOMAL LARGE SUBUNIT PSEUDOURIDINE SYNTHASE D"/>
    <property type="match status" value="1"/>
</dbReference>
<evidence type="ECO:0000256" key="4">
    <source>
        <dbReference type="PIRSR" id="PIRSR606225-1"/>
    </source>
</evidence>
<evidence type="ECO:0000313" key="8">
    <source>
        <dbReference type="EMBL" id="AFQ04206.1"/>
    </source>
</evidence>
<dbReference type="InterPro" id="IPR020103">
    <property type="entry name" value="PsdUridine_synth_cat_dom_sf"/>
</dbReference>
<dbReference type="Proteomes" id="UP000005254">
    <property type="component" value="Chromosome"/>
</dbReference>
<dbReference type="GO" id="GO:0009982">
    <property type="term" value="F:pseudouridine synthase activity"/>
    <property type="evidence" value="ECO:0007669"/>
    <property type="project" value="UniProtKB-ARBA"/>
</dbReference>
<dbReference type="Pfam" id="PF00849">
    <property type="entry name" value="PseudoU_synth_2"/>
    <property type="match status" value="1"/>
</dbReference>
<keyword evidence="5" id="KW-0694">RNA-binding</keyword>
<dbReference type="GO" id="GO:0001522">
    <property type="term" value="P:pseudouridine synthesis"/>
    <property type="evidence" value="ECO:0007669"/>
    <property type="project" value="UniProtKB-ARBA"/>
</dbReference>
<comment type="catalytic activity">
    <reaction evidence="1 6">
        <text>a uridine in RNA = a pseudouridine in RNA</text>
        <dbReference type="Rhea" id="RHEA:48348"/>
        <dbReference type="Rhea" id="RHEA-COMP:12068"/>
        <dbReference type="Rhea" id="RHEA-COMP:12069"/>
        <dbReference type="ChEBI" id="CHEBI:65314"/>
        <dbReference type="ChEBI" id="CHEBI:65315"/>
    </reaction>
</comment>
<dbReference type="GO" id="GO:0003723">
    <property type="term" value="F:RNA binding"/>
    <property type="evidence" value="ECO:0007669"/>
    <property type="project" value="UniProtKB-KW"/>
</dbReference>
<sequence length="330" mass="38811">MIFLPNKMRIANKFLVPKESENQRIDQFCLKILPLIKRSDFFKYLRLGKVLLNKTKPQVNTRLKTKDEIAFLFDINPYLQTNNDYLSLDLVKDKLKIIFEDENIIVVDKPTGIVCQPDKKHSIINLSNMLLKHCGYRQFDSNKLNFYPQFAHRIDRNTSGIVMGAKTNKALKELNKVFKNNHLTKRYKGLVFGQFNHLGLQTAYWKKDNNNGIVTVKWKPFPEAKKISTFFENSSYIAQKDMSLITIRLISGRTHQIRACLNLFSNQLVGDKKYSLIQFKNRNNKYKHQALHAYELVFPKLETSKFPILTNYSLMQFKSKIVPWFEYLIQ</sequence>
<dbReference type="PANTHER" id="PTHR21600">
    <property type="entry name" value="MITOCHONDRIAL RNA PSEUDOURIDINE SYNTHASE"/>
    <property type="match status" value="1"/>
</dbReference>
<dbReference type="InterPro" id="IPR006225">
    <property type="entry name" value="PsdUridine_synth_RluC/D"/>
</dbReference>
<dbReference type="InterPro" id="IPR050188">
    <property type="entry name" value="RluA_PseudoU_synthase"/>
</dbReference>
<evidence type="ECO:0000259" key="7">
    <source>
        <dbReference type="Pfam" id="PF00849"/>
    </source>
</evidence>
<evidence type="ECO:0000256" key="1">
    <source>
        <dbReference type="ARBA" id="ARBA00000073"/>
    </source>
</evidence>